<feature type="region of interest" description="Disordered" evidence="1">
    <location>
        <begin position="23"/>
        <end position="42"/>
    </location>
</feature>
<protein>
    <submittedName>
        <fullName evidence="2">Putative endonucle</fullName>
    </submittedName>
</protein>
<dbReference type="AlphaFoldDB" id="A0A0K8RBH0"/>
<reference evidence="2" key="1">
    <citation type="submission" date="2012-12" db="EMBL/GenBank/DDBJ databases">
        <title>Identification and characterization of a phenylalanine ammonia-lyase gene family in Isatis indigotica Fort.</title>
        <authorList>
            <person name="Liu Q."/>
            <person name="Chen J."/>
            <person name="Zhou X."/>
            <person name="Di P."/>
            <person name="Xiao Y."/>
            <person name="Xuan H."/>
            <person name="Zhang L."/>
            <person name="Chen W."/>
        </authorList>
    </citation>
    <scope>NUCLEOTIDE SEQUENCE</scope>
    <source>
        <tissue evidence="2">Salivary gland</tissue>
    </source>
</reference>
<evidence type="ECO:0000313" key="2">
    <source>
        <dbReference type="EMBL" id="JAA68512.1"/>
    </source>
</evidence>
<sequence>MCCPCRPTVVPLRQWFSNGGPQTLWGRRRHSKDPRSPASSVKPCNKSCIFQIQNKRSNFRENIRRRSIMRGCNSKPIAAHIFGRNLRITKEQNCLGRTHISPTRSIWLVFVSNGLLLYTV</sequence>
<accession>A0A0K8RBH0</accession>
<proteinExistence type="evidence at transcript level"/>
<evidence type="ECO:0000256" key="1">
    <source>
        <dbReference type="SAM" id="MobiDB-lite"/>
    </source>
</evidence>
<name>A0A0K8RBH0_IXORI</name>
<organism evidence="2">
    <name type="scientific">Ixodes ricinus</name>
    <name type="common">Common tick</name>
    <name type="synonym">Acarus ricinus</name>
    <dbReference type="NCBI Taxonomy" id="34613"/>
    <lineage>
        <taxon>Eukaryota</taxon>
        <taxon>Metazoa</taxon>
        <taxon>Ecdysozoa</taxon>
        <taxon>Arthropoda</taxon>
        <taxon>Chelicerata</taxon>
        <taxon>Arachnida</taxon>
        <taxon>Acari</taxon>
        <taxon>Parasitiformes</taxon>
        <taxon>Ixodida</taxon>
        <taxon>Ixodoidea</taxon>
        <taxon>Ixodidae</taxon>
        <taxon>Ixodinae</taxon>
        <taxon>Ixodes</taxon>
    </lineage>
</organism>
<dbReference type="EMBL" id="GADI01005296">
    <property type="protein sequence ID" value="JAA68512.1"/>
    <property type="molecule type" value="mRNA"/>
</dbReference>